<sequence length="826" mass="92811">MTPASNVKAERYKFLLYEEGAFFLPHQDSPKSDRMFGTLVICLPSKHEGGELIVTHHDKTRVIRTSTTSAYGTSFAAWYADVTHEIKPVKLGHRAVITYNLIDTGAGSVPVAPVAGQPEPGLENAFKLWRSSIDSANAVQNNHNDPPKFLLYQLSYQYPSISFDVNSLKGEDKQQIRRLEAVGGKLGFQILLGFVKRVVYGECEDEYRGDRYARVRSSRYHAIVDPIGDSAKLEKAVDLTGETVLDDLKIKAPNFIFDGALGVPQIMRTTAGSPGMKGCLQHTPIRERWAYLLDFQDDYQTDTATFQVAMILPHDFIIALKCKSLGSSGVSNWLDQLLPSLSDPDYVQSRNEFNGIVKFFYDRSARRAKKPPTRFASPTSDADDEVLSKITQGFSVIGDMEACEKAITGLQMKPAPELFPCIVKLFKAKDIQEAIVLLDTLAGRSSSIGESFDVTFELAKFCREKLGTSDDQVRKRITEWETSRIKSILRQPQTSYCSQDGLALARLAQRYPEADTQRLIKRVALKMAGKNDFIFPFLDHLCTSWAADPEQQWISILCQTVLEWKIRNLKLGDVAPYSLESTSSESDADGLSGEHVCSIIKQCHLLNLNLPVKELLRGIRKISANSIEDENFATQFAFPFFKEVLQDLNACGLEETGECLTLVGAIIEDYVRHNVGACPPIEPFEPPRRAGCICYDCREFNRFLLSTETSQVFHTGSTKKHLEKLFAKNELCLITERVDRYRTRVTKDFPPHVLWEEIAKNANQLIQSIGTPAQVRAVLGAECFRALVDLRILESTWTFTDKRGTKRPASQYIKAERRPNKIIVID</sequence>
<keyword evidence="3" id="KW-1185">Reference proteome</keyword>
<dbReference type="PANTHER" id="PTHR33099:SF7">
    <property type="entry name" value="MYND-TYPE DOMAIN-CONTAINING PROTEIN"/>
    <property type="match status" value="1"/>
</dbReference>
<evidence type="ECO:0000259" key="1">
    <source>
        <dbReference type="PROSITE" id="PS51471"/>
    </source>
</evidence>
<dbReference type="InterPro" id="IPR005123">
    <property type="entry name" value="Oxoglu/Fe-dep_dioxygenase_dom"/>
</dbReference>
<dbReference type="PROSITE" id="PS51471">
    <property type="entry name" value="FE2OG_OXY"/>
    <property type="match status" value="1"/>
</dbReference>
<protein>
    <recommendedName>
        <fullName evidence="1">Fe2OG dioxygenase domain-containing protein</fullName>
    </recommendedName>
</protein>
<dbReference type="Proteomes" id="UP000002058">
    <property type="component" value="Unassembled WGS sequence"/>
</dbReference>
<dbReference type="eggNOG" id="ENOG502QWAB">
    <property type="taxonomic scope" value="Eukaryota"/>
</dbReference>
<dbReference type="InParanoid" id="C4JJ67"/>
<dbReference type="RefSeq" id="XP_002542158.1">
    <property type="nucleotide sequence ID" value="XM_002542112.1"/>
</dbReference>
<dbReference type="Gene3D" id="2.60.120.620">
    <property type="entry name" value="q2cbj1_9rhob like domain"/>
    <property type="match status" value="1"/>
</dbReference>
<evidence type="ECO:0000313" key="3">
    <source>
        <dbReference type="Proteomes" id="UP000002058"/>
    </source>
</evidence>
<dbReference type="OrthoDB" id="27483at2759"/>
<accession>C4JJ67</accession>
<dbReference type="AlphaFoldDB" id="C4JJ67"/>
<name>C4JJ67_UNCRE</name>
<dbReference type="Pfam" id="PF13640">
    <property type="entry name" value="2OG-FeII_Oxy_3"/>
    <property type="match status" value="1"/>
</dbReference>
<evidence type="ECO:0000313" key="2">
    <source>
        <dbReference type="EMBL" id="EEP76825.1"/>
    </source>
</evidence>
<dbReference type="KEGG" id="ure:UREG_01674"/>
<dbReference type="InterPro" id="IPR044862">
    <property type="entry name" value="Pro_4_hyd_alph_FE2OG_OXY"/>
</dbReference>
<reference evidence="3" key="1">
    <citation type="journal article" date="2009" name="Genome Res.">
        <title>Comparative genomic analyses of the human fungal pathogens Coccidioides and their relatives.</title>
        <authorList>
            <person name="Sharpton T.J."/>
            <person name="Stajich J.E."/>
            <person name="Rounsley S.D."/>
            <person name="Gardner M.J."/>
            <person name="Wortman J.R."/>
            <person name="Jordar V.S."/>
            <person name="Maiti R."/>
            <person name="Kodira C.D."/>
            <person name="Neafsey D.E."/>
            <person name="Zeng Q."/>
            <person name="Hung C.-Y."/>
            <person name="McMahan C."/>
            <person name="Muszewska A."/>
            <person name="Grynberg M."/>
            <person name="Mandel M.A."/>
            <person name="Kellner E.M."/>
            <person name="Barker B.M."/>
            <person name="Galgiani J.N."/>
            <person name="Orbach M.J."/>
            <person name="Kirkland T.N."/>
            <person name="Cole G.T."/>
            <person name="Henn M.R."/>
            <person name="Birren B.W."/>
            <person name="Taylor J.W."/>
        </authorList>
    </citation>
    <scope>NUCLEOTIDE SEQUENCE [LARGE SCALE GENOMIC DNA]</scope>
    <source>
        <strain evidence="3">UAMH 1704</strain>
    </source>
</reference>
<dbReference type="HOGENOM" id="CLU_007520_1_1_1"/>
<dbReference type="VEuPathDB" id="FungiDB:UREG_01674"/>
<dbReference type="GeneID" id="8438723"/>
<organism evidence="2 3">
    <name type="scientific">Uncinocarpus reesii (strain UAMH 1704)</name>
    <dbReference type="NCBI Taxonomy" id="336963"/>
    <lineage>
        <taxon>Eukaryota</taxon>
        <taxon>Fungi</taxon>
        <taxon>Dikarya</taxon>
        <taxon>Ascomycota</taxon>
        <taxon>Pezizomycotina</taxon>
        <taxon>Eurotiomycetes</taxon>
        <taxon>Eurotiomycetidae</taxon>
        <taxon>Onygenales</taxon>
        <taxon>Onygenaceae</taxon>
        <taxon>Uncinocarpus</taxon>
    </lineage>
</organism>
<proteinExistence type="predicted"/>
<feature type="domain" description="Fe2OG dioxygenase" evidence="1">
    <location>
        <begin position="8"/>
        <end position="103"/>
    </location>
</feature>
<dbReference type="PANTHER" id="PTHR33099">
    <property type="entry name" value="FE2OG DIOXYGENASE DOMAIN-CONTAINING PROTEIN"/>
    <property type="match status" value="1"/>
</dbReference>
<dbReference type="EMBL" id="CH476615">
    <property type="protein sequence ID" value="EEP76825.1"/>
    <property type="molecule type" value="Genomic_DNA"/>
</dbReference>
<gene>
    <name evidence="2" type="ORF">UREG_01674</name>
</gene>